<gene>
    <name evidence="2" type="ORF">FSPOR_8927</name>
</gene>
<dbReference type="PANTHER" id="PTHR33112">
    <property type="entry name" value="DOMAIN PROTEIN, PUTATIVE-RELATED"/>
    <property type="match status" value="1"/>
</dbReference>
<protein>
    <submittedName>
        <fullName evidence="2">Heterokaryon incompatibility protein het</fullName>
    </submittedName>
</protein>
<keyword evidence="3" id="KW-1185">Reference proteome</keyword>
<dbReference type="Pfam" id="PF06985">
    <property type="entry name" value="HET"/>
    <property type="match status" value="1"/>
</dbReference>
<feature type="domain" description="Heterokaryon incompatibility" evidence="1">
    <location>
        <begin position="70"/>
        <end position="243"/>
    </location>
</feature>
<dbReference type="InterPro" id="IPR010730">
    <property type="entry name" value="HET"/>
</dbReference>
<dbReference type="Proteomes" id="UP000266152">
    <property type="component" value="Unassembled WGS sequence"/>
</dbReference>
<name>A0A395RS87_FUSSP</name>
<dbReference type="EMBL" id="PXOF01000138">
    <property type="protein sequence ID" value="RGP62943.1"/>
    <property type="molecule type" value="Genomic_DNA"/>
</dbReference>
<dbReference type="PANTHER" id="PTHR33112:SF16">
    <property type="entry name" value="HETEROKARYON INCOMPATIBILITY DOMAIN-CONTAINING PROTEIN"/>
    <property type="match status" value="1"/>
</dbReference>
<organism evidence="2 3">
    <name type="scientific">Fusarium sporotrichioides</name>
    <dbReference type="NCBI Taxonomy" id="5514"/>
    <lineage>
        <taxon>Eukaryota</taxon>
        <taxon>Fungi</taxon>
        <taxon>Dikarya</taxon>
        <taxon>Ascomycota</taxon>
        <taxon>Pezizomycotina</taxon>
        <taxon>Sordariomycetes</taxon>
        <taxon>Hypocreomycetidae</taxon>
        <taxon>Hypocreales</taxon>
        <taxon>Nectriaceae</taxon>
        <taxon>Fusarium</taxon>
    </lineage>
</organism>
<evidence type="ECO:0000313" key="3">
    <source>
        <dbReference type="Proteomes" id="UP000266152"/>
    </source>
</evidence>
<evidence type="ECO:0000313" key="2">
    <source>
        <dbReference type="EMBL" id="RGP62943.1"/>
    </source>
</evidence>
<reference evidence="2 3" key="1">
    <citation type="journal article" date="2018" name="PLoS Pathog.">
        <title>Evolution of structural diversity of trichothecenes, a family of toxins produced by plant pathogenic and entomopathogenic fungi.</title>
        <authorList>
            <person name="Proctor R.H."/>
            <person name="McCormick S.P."/>
            <person name="Kim H.S."/>
            <person name="Cardoza R.E."/>
            <person name="Stanley A.M."/>
            <person name="Lindo L."/>
            <person name="Kelly A."/>
            <person name="Brown D.W."/>
            <person name="Lee T."/>
            <person name="Vaughan M.M."/>
            <person name="Alexander N.J."/>
            <person name="Busman M."/>
            <person name="Gutierrez S."/>
        </authorList>
    </citation>
    <scope>NUCLEOTIDE SEQUENCE [LARGE SCALE GENOMIC DNA]</scope>
    <source>
        <strain evidence="2 3">NRRL 3299</strain>
    </source>
</reference>
<evidence type="ECO:0000259" key="1">
    <source>
        <dbReference type="Pfam" id="PF06985"/>
    </source>
</evidence>
<comment type="caution">
    <text evidence="2">The sequence shown here is derived from an EMBL/GenBank/DDBJ whole genome shotgun (WGS) entry which is preliminary data.</text>
</comment>
<dbReference type="STRING" id="5514.A0A395RS87"/>
<dbReference type="AlphaFoldDB" id="A0A395RS87"/>
<sequence>MNDQLSKASLAKMKALIAQSEKEQPFQLVKEPYLPTRLLDLEAACASGIRLLITENDPQISKLDSHQKRYAALSYCWGSDSASTQLTTKKQTIDERLASIPMEKVPKTVADSIQVCRSLGIRYLWVDALCIIQGDVEDWSKESFQMFKIYENSYLTLCIVQGDSCSSGFLKKDYTPLNLKINFRSKLNSAISGNLTLRMLLPPLETVRRCTREKGKYGSADGSPGDIDLDNAAWRTRGWTFQEDQLAPRKAFFGNLMFHVSRGSVLEAADGSCISHFRFMEGIDSLERGLSTWYSMIAGYSARNLTVQQDKFPAISALARTFSERFPCQKYLAGLWESDIHMGLLWTCCVVTEFDKYQDLVSKKYTAPSWSWARRPSGASWILGKDERPKSELVLRGTEVVPEKHNPFGRVSKGRLLLAARVFKPPTRKNGQIRLKHTYKYWKSMNHWSFNYMLRSKRNRFMAKIRFDWDNLGCLHDNGYPRGPMCDISLLLTASIFPGDSALMKSRDLPDDQEMLLGIVIRPSLEEEGAYEKLGVWWTEDREKGGRKFWKDIPMQDIVLV</sequence>
<accession>A0A395RS87</accession>
<proteinExistence type="predicted"/>